<protein>
    <submittedName>
        <fullName evidence="1">Uncharacterized protein</fullName>
    </submittedName>
</protein>
<name>A0ABU3NS07_9CHLR</name>
<keyword evidence="2" id="KW-1185">Reference proteome</keyword>
<evidence type="ECO:0000313" key="1">
    <source>
        <dbReference type="EMBL" id="MDT8899603.1"/>
    </source>
</evidence>
<evidence type="ECO:0000313" key="2">
    <source>
        <dbReference type="Proteomes" id="UP001254165"/>
    </source>
</evidence>
<dbReference type="Proteomes" id="UP001254165">
    <property type="component" value="Unassembled WGS sequence"/>
</dbReference>
<organism evidence="1 2">
    <name type="scientific">Thermanaerothrix solaris</name>
    <dbReference type="NCBI Taxonomy" id="3058434"/>
    <lineage>
        <taxon>Bacteria</taxon>
        <taxon>Bacillati</taxon>
        <taxon>Chloroflexota</taxon>
        <taxon>Anaerolineae</taxon>
        <taxon>Anaerolineales</taxon>
        <taxon>Anaerolineaceae</taxon>
        <taxon>Thermanaerothrix</taxon>
    </lineage>
</organism>
<accession>A0ABU3NS07</accession>
<proteinExistence type="predicted"/>
<keyword evidence="1" id="KW-0614">Plasmid</keyword>
<reference evidence="1 2" key="1">
    <citation type="submission" date="2023-07" db="EMBL/GenBank/DDBJ databases">
        <title>Novel species of Thermanaerothrix with wide hydrolytic capabilities.</title>
        <authorList>
            <person name="Zayulina K.S."/>
            <person name="Podosokorskaya O.A."/>
            <person name="Elcheninov A.G."/>
        </authorList>
    </citation>
    <scope>NUCLEOTIDE SEQUENCE [LARGE SCALE GENOMIC DNA]</scope>
    <source>
        <strain evidence="1 2">4228-RoL</strain>
        <plasmid evidence="1">p4228-RoL</plasmid>
    </source>
</reference>
<dbReference type="RefSeq" id="WP_315626260.1">
    <property type="nucleotide sequence ID" value="NZ_JAUHMF010000010.1"/>
</dbReference>
<sequence length="181" mass="21267">MLPNVSPENLDILCKTRRQLFETYGLELGLAKRESALKEVLTPDIVRNLMIEAITNWNCIGHDGIVLWNCIAHHIPIEGHAINGSELRMLAFEYFLPSRSDESMAAYSWWWRLRLIRNIPDPAIWLIQKDKERKRHKITSKIFFEVFGRTLTRDPHDYIRIRKVIQHAQAAILGRQIEERV</sequence>
<dbReference type="EMBL" id="JAUHMF010000010">
    <property type="protein sequence ID" value="MDT8899603.1"/>
    <property type="molecule type" value="Genomic_DNA"/>
</dbReference>
<geneLocation type="plasmid" evidence="1">
    <name>p4228-RoL</name>
</geneLocation>
<gene>
    <name evidence="1" type="ORF">QYE77_15160</name>
</gene>
<comment type="caution">
    <text evidence="1">The sequence shown here is derived from an EMBL/GenBank/DDBJ whole genome shotgun (WGS) entry which is preliminary data.</text>
</comment>